<evidence type="ECO:0000313" key="1">
    <source>
        <dbReference type="EMBL" id="SDS18078.1"/>
    </source>
</evidence>
<gene>
    <name evidence="1" type="ORF">SAMN05444158_1258</name>
</gene>
<dbReference type="Proteomes" id="UP000243904">
    <property type="component" value="Chromosome I"/>
</dbReference>
<evidence type="ECO:0000313" key="2">
    <source>
        <dbReference type="Proteomes" id="UP000243904"/>
    </source>
</evidence>
<dbReference type="RefSeq" id="WP_146686649.1">
    <property type="nucleotide sequence ID" value="NZ_LT629750.1"/>
</dbReference>
<proteinExistence type="predicted"/>
<dbReference type="EMBL" id="LT629750">
    <property type="protein sequence ID" value="SDS18078.1"/>
    <property type="molecule type" value="Genomic_DNA"/>
</dbReference>
<accession>A0A1H1Q3K5</accession>
<reference evidence="2" key="1">
    <citation type="submission" date="2016-10" db="EMBL/GenBank/DDBJ databases">
        <authorList>
            <person name="Varghese N."/>
            <person name="Submissions S."/>
        </authorList>
    </citation>
    <scope>NUCLEOTIDE SEQUENCE [LARGE SCALE GENOMIC DNA]</scope>
    <source>
        <strain evidence="2">GAS369</strain>
    </source>
</reference>
<organism evidence="1 2">
    <name type="scientific">Bradyrhizobium canariense</name>
    <dbReference type="NCBI Taxonomy" id="255045"/>
    <lineage>
        <taxon>Bacteria</taxon>
        <taxon>Pseudomonadati</taxon>
        <taxon>Pseudomonadota</taxon>
        <taxon>Alphaproteobacteria</taxon>
        <taxon>Hyphomicrobiales</taxon>
        <taxon>Nitrobacteraceae</taxon>
        <taxon>Bradyrhizobium</taxon>
    </lineage>
</organism>
<dbReference type="AlphaFoldDB" id="A0A1H1Q3K5"/>
<sequence>MKQKEVRTLIVREWDRWLQAQSIEPGGPTGKDSLKFFFELQDARSPLLDFQSRGRDKWRVIHSWLLSEERLSE</sequence>
<keyword evidence="2" id="KW-1185">Reference proteome</keyword>
<name>A0A1H1Q3K5_9BRAD</name>
<protein>
    <submittedName>
        <fullName evidence="1">Uncharacterized protein</fullName>
    </submittedName>
</protein>